<sequence>MRIHPGERVVPRAERRLRVRDDPEHARLLQGASPSPSPSRPSAHRRPFSRSPRAAPLPPDVKQKKERPPDNDRYVGVEKLALQRAGPHLRRVQA</sequence>
<evidence type="ECO:0000313" key="2">
    <source>
        <dbReference type="Proteomes" id="UP001144978"/>
    </source>
</evidence>
<accession>A0ACC1QC43</accession>
<organism evidence="1 2">
    <name type="scientific">Trametes sanguinea</name>
    <dbReference type="NCBI Taxonomy" id="158606"/>
    <lineage>
        <taxon>Eukaryota</taxon>
        <taxon>Fungi</taxon>
        <taxon>Dikarya</taxon>
        <taxon>Basidiomycota</taxon>
        <taxon>Agaricomycotina</taxon>
        <taxon>Agaricomycetes</taxon>
        <taxon>Polyporales</taxon>
        <taxon>Polyporaceae</taxon>
        <taxon>Trametes</taxon>
    </lineage>
</organism>
<proteinExistence type="predicted"/>
<name>A0ACC1QC43_9APHY</name>
<reference evidence="1" key="1">
    <citation type="submission" date="2022-08" db="EMBL/GenBank/DDBJ databases">
        <title>Genome Sequence of Pycnoporus sanguineus.</title>
        <authorList>
            <person name="Buettner E."/>
        </authorList>
    </citation>
    <scope>NUCLEOTIDE SEQUENCE</scope>
    <source>
        <strain evidence="1">CG-C14</strain>
    </source>
</reference>
<evidence type="ECO:0000313" key="1">
    <source>
        <dbReference type="EMBL" id="KAJ3016644.1"/>
    </source>
</evidence>
<dbReference type="EMBL" id="JANSHE010000109">
    <property type="protein sequence ID" value="KAJ3016644.1"/>
    <property type="molecule type" value="Genomic_DNA"/>
</dbReference>
<dbReference type="Proteomes" id="UP001144978">
    <property type="component" value="Unassembled WGS sequence"/>
</dbReference>
<protein>
    <submittedName>
        <fullName evidence="1">Uncharacterized protein</fullName>
    </submittedName>
</protein>
<keyword evidence="2" id="KW-1185">Reference proteome</keyword>
<comment type="caution">
    <text evidence="1">The sequence shown here is derived from an EMBL/GenBank/DDBJ whole genome shotgun (WGS) entry which is preliminary data.</text>
</comment>
<gene>
    <name evidence="1" type="ORF">NUW54_g763</name>
</gene>